<name>A0A9P8CQI3_9HYPO</name>
<reference evidence="1" key="1">
    <citation type="journal article" date="2021" name="IMA Fungus">
        <title>Genomic characterization of three marine fungi, including Emericellopsis atlantica sp. nov. with signatures of a generalist lifestyle and marine biomass degradation.</title>
        <authorList>
            <person name="Hagestad O.C."/>
            <person name="Hou L."/>
            <person name="Andersen J.H."/>
            <person name="Hansen E.H."/>
            <person name="Altermark B."/>
            <person name="Li C."/>
            <person name="Kuhnert E."/>
            <person name="Cox R.J."/>
            <person name="Crous P.W."/>
            <person name="Spatafora J.W."/>
            <person name="Lail K."/>
            <person name="Amirebrahimi M."/>
            <person name="Lipzen A."/>
            <person name="Pangilinan J."/>
            <person name="Andreopoulos W."/>
            <person name="Hayes R.D."/>
            <person name="Ng V."/>
            <person name="Grigoriev I.V."/>
            <person name="Jackson S.A."/>
            <person name="Sutton T.D.S."/>
            <person name="Dobson A.D.W."/>
            <person name="Rama T."/>
        </authorList>
    </citation>
    <scope>NUCLEOTIDE SEQUENCE</scope>
    <source>
        <strain evidence="1">TS7</strain>
    </source>
</reference>
<keyword evidence="2" id="KW-1185">Reference proteome</keyword>
<dbReference type="EMBL" id="MU251252">
    <property type="protein sequence ID" value="KAG9255150.1"/>
    <property type="molecule type" value="Genomic_DNA"/>
</dbReference>
<comment type="caution">
    <text evidence="1">The sequence shown here is derived from an EMBL/GenBank/DDBJ whole genome shotgun (WGS) entry which is preliminary data.</text>
</comment>
<sequence>MPTLSFHPSPSSLTARLERVTYSRPDCSAALRGFSLPQHLGNDVVRLALVAGIRRHVDLARLPELADLCAYSSAQNVFARARNARLIMSGEIPAQDMMGEDCLPYCIWHPEVATEDTYRALATQYPSMKYQVGRACAVGGYIDLYRELNLLPDTSIAEEARENGGVQGAREIYHLIMATPTRYKVMDDYTRKISSSPRAGAQLNADTAVIASMKSTRKHSADFPAHWRPFNISEDWGIAEKSVSPKPAALGSAEMELIDGPLPPDLPTMNKHLLILMAAYMGNVDRYARLRRPWPVKAELKCLLRGIYHSTFMATWLARNDSIVIAVGRHPSDIKALRRAIHARRVMNNDIAHITARNEAGQWIVPDNELPYWTWYPTMPQRQVMARLAQLRPTMAAACLRVCIAANYREDYEEIINLPGVVPDSAMQFEAGLHGWGDYYAEDILRRQEALGIKHLAADSNWEWKEMDPWREGNPSSVELLGELRDWHEAVSSGQDGGMYEGMGLETGRIELWMSCPPWVRDAARTSKYGFLADVSSAVFHEESKKPKLDDRT</sequence>
<gene>
    <name evidence="1" type="ORF">F5Z01DRAFT_620662</name>
</gene>
<evidence type="ECO:0000313" key="1">
    <source>
        <dbReference type="EMBL" id="KAG9255150.1"/>
    </source>
</evidence>
<dbReference type="GeneID" id="70292053"/>
<dbReference type="RefSeq" id="XP_046119074.1">
    <property type="nucleotide sequence ID" value="XM_046261150.1"/>
</dbReference>
<dbReference type="AlphaFoldDB" id="A0A9P8CQI3"/>
<accession>A0A9P8CQI3</accession>
<proteinExistence type="predicted"/>
<evidence type="ECO:0000313" key="2">
    <source>
        <dbReference type="Proteomes" id="UP000887229"/>
    </source>
</evidence>
<organism evidence="1 2">
    <name type="scientific">Emericellopsis atlantica</name>
    <dbReference type="NCBI Taxonomy" id="2614577"/>
    <lineage>
        <taxon>Eukaryota</taxon>
        <taxon>Fungi</taxon>
        <taxon>Dikarya</taxon>
        <taxon>Ascomycota</taxon>
        <taxon>Pezizomycotina</taxon>
        <taxon>Sordariomycetes</taxon>
        <taxon>Hypocreomycetidae</taxon>
        <taxon>Hypocreales</taxon>
        <taxon>Bionectriaceae</taxon>
        <taxon>Emericellopsis</taxon>
    </lineage>
</organism>
<dbReference type="OrthoDB" id="4360026at2759"/>
<protein>
    <submittedName>
        <fullName evidence="1">Uncharacterized protein</fullName>
    </submittedName>
</protein>
<dbReference type="Proteomes" id="UP000887229">
    <property type="component" value="Unassembled WGS sequence"/>
</dbReference>